<evidence type="ECO:0000313" key="2">
    <source>
        <dbReference type="Proteomes" id="UP000828048"/>
    </source>
</evidence>
<organism evidence="1 2">
    <name type="scientific">Vaccinium darrowii</name>
    <dbReference type="NCBI Taxonomy" id="229202"/>
    <lineage>
        <taxon>Eukaryota</taxon>
        <taxon>Viridiplantae</taxon>
        <taxon>Streptophyta</taxon>
        <taxon>Embryophyta</taxon>
        <taxon>Tracheophyta</taxon>
        <taxon>Spermatophyta</taxon>
        <taxon>Magnoliopsida</taxon>
        <taxon>eudicotyledons</taxon>
        <taxon>Gunneridae</taxon>
        <taxon>Pentapetalae</taxon>
        <taxon>asterids</taxon>
        <taxon>Ericales</taxon>
        <taxon>Ericaceae</taxon>
        <taxon>Vaccinioideae</taxon>
        <taxon>Vaccinieae</taxon>
        <taxon>Vaccinium</taxon>
    </lineage>
</organism>
<comment type="caution">
    <text evidence="1">The sequence shown here is derived from an EMBL/GenBank/DDBJ whole genome shotgun (WGS) entry which is preliminary data.</text>
</comment>
<keyword evidence="2" id="KW-1185">Reference proteome</keyword>
<dbReference type="Proteomes" id="UP000828048">
    <property type="component" value="Chromosome 6"/>
</dbReference>
<proteinExistence type="predicted"/>
<protein>
    <submittedName>
        <fullName evidence="1">Uncharacterized protein</fullName>
    </submittedName>
</protein>
<evidence type="ECO:0000313" key="1">
    <source>
        <dbReference type="EMBL" id="KAH7838296.1"/>
    </source>
</evidence>
<sequence>MLSCASPDSPLESTSFSLTLSPVKGKIPTNVSRRRKMAISNSWILSLKVVLISTGVVSIALMMNFSVPLITHFVLHQIPIIWSTLISLLRPPYLYFVVNGIIITIAATSRFHHQKLDGKTEAEPLAVESKPPPPDLLHSGYDAVSDFPAVYESEVVDKTVVVNGDGQVEEDVESDGAFEVSRSTWTPPPLSPQGSNLAEVEEEYVSPSAEKPLVSTRFGHRKPLKASPEGGRSLRVAKPKRQETFETTWKAITDGRHVPLTRHLKKSDTWENHGRQFNTDHSPSQVVLKSETFRDRTNYDPPQLLSSMNSSPSAAKLRKEASLSQDELNRRVEAFIKKFNDEMRLQRQESMNQYMEMINRGAH</sequence>
<dbReference type="EMBL" id="CM037156">
    <property type="protein sequence ID" value="KAH7838296.1"/>
    <property type="molecule type" value="Genomic_DNA"/>
</dbReference>
<reference evidence="1 2" key="1">
    <citation type="journal article" date="2021" name="Hortic Res">
        <title>High-quality reference genome and annotation aids understanding of berry development for evergreen blueberry (Vaccinium darrowii).</title>
        <authorList>
            <person name="Yu J."/>
            <person name="Hulse-Kemp A.M."/>
            <person name="Babiker E."/>
            <person name="Staton M."/>
        </authorList>
    </citation>
    <scope>NUCLEOTIDE SEQUENCE [LARGE SCALE GENOMIC DNA]</scope>
    <source>
        <strain evidence="2">cv. NJ 8807/NJ 8810</strain>
        <tissue evidence="1">Young leaf</tissue>
    </source>
</reference>
<gene>
    <name evidence="1" type="ORF">Vadar_024671</name>
</gene>
<accession>A0ACB7XC24</accession>
<name>A0ACB7XC24_9ERIC</name>